<dbReference type="EMBL" id="VIKU02000008">
    <property type="protein sequence ID" value="NHF61450.1"/>
    <property type="molecule type" value="Genomic_DNA"/>
</dbReference>
<sequence length="370" mass="41087">MKTLTFKNNWRLLGLFTILSLVSCSKDDGPEIQPLPDTMETPGPTSEETPTVFGIWEAKSGSIGGGDTKYVFINEDNTIDILDEDELGFRSDFNTNITVSENQITLSGGGEGGTPIYNYSLEGDELTIILPYEADPVKFERASSAPDADTWVKPLSMLNEGVVPWERDVDIAFDGTYLLGFYSEDREILKIDPTDFSIADRMPTTRSAYSVEIEKSDSEFKQLFQSSNGSNKFYSYIYSSNTHYYDSEELGSWIRGLASVNPGNLWVSSSNAEALYHYKSNGALSPGEVLKTVGLDFQPGGLDYQDGYLYLTERNRIHKCITSPEFRAVASYKLSGQSVNGIAFDGSHFWLSTKDWAEGTSKVVQVVFPD</sequence>
<dbReference type="Proteomes" id="UP000707206">
    <property type="component" value="Unassembled WGS sequence"/>
</dbReference>
<evidence type="ECO:0000313" key="2">
    <source>
        <dbReference type="Proteomes" id="UP000707206"/>
    </source>
</evidence>
<protein>
    <submittedName>
        <fullName evidence="1">Uncharacterized protein</fullName>
    </submittedName>
</protein>
<dbReference type="RefSeq" id="WP_152575946.1">
    <property type="nucleotide sequence ID" value="NZ_VIKU02000008.1"/>
</dbReference>
<accession>A0A967AYI2</accession>
<comment type="caution">
    <text evidence="1">The sequence shown here is derived from an EMBL/GenBank/DDBJ whole genome shotgun (WGS) entry which is preliminary data.</text>
</comment>
<dbReference type="AlphaFoldDB" id="A0A967AYI2"/>
<keyword evidence="2" id="KW-1185">Reference proteome</keyword>
<dbReference type="PROSITE" id="PS51257">
    <property type="entry name" value="PROKAR_LIPOPROTEIN"/>
    <property type="match status" value="1"/>
</dbReference>
<name>A0A967AYI2_9FLAO</name>
<proteinExistence type="predicted"/>
<gene>
    <name evidence="1" type="ORF">FK220_019005</name>
</gene>
<dbReference type="SUPFAM" id="SSF63825">
    <property type="entry name" value="YWTD domain"/>
    <property type="match status" value="1"/>
</dbReference>
<reference evidence="1" key="2">
    <citation type="submission" date="2020-03" db="EMBL/GenBank/DDBJ databases">
        <title>Flavobacteriaceae bacterium strain TP-CH-4, a member of the family Flavobacteriaceae isolated from a deep-sea seamount.</title>
        <authorList>
            <person name="Zhang D.-C."/>
        </authorList>
    </citation>
    <scope>NUCLEOTIDE SEQUENCE</scope>
    <source>
        <strain evidence="1">TP-CH-4</strain>
    </source>
</reference>
<organism evidence="1 2">
    <name type="scientific">Pelagihabitans pacificus</name>
    <dbReference type="NCBI Taxonomy" id="2696054"/>
    <lineage>
        <taxon>Bacteria</taxon>
        <taxon>Pseudomonadati</taxon>
        <taxon>Bacteroidota</taxon>
        <taxon>Flavobacteriia</taxon>
        <taxon>Flavobacteriales</taxon>
        <taxon>Flavobacteriaceae</taxon>
        <taxon>Pelagihabitans</taxon>
    </lineage>
</organism>
<reference evidence="1" key="1">
    <citation type="submission" date="2019-07" db="EMBL/GenBank/DDBJ databases">
        <authorList>
            <person name="De-Chao Zhang Q."/>
        </authorList>
    </citation>
    <scope>NUCLEOTIDE SEQUENCE</scope>
    <source>
        <strain evidence="1">TP-CH-4</strain>
    </source>
</reference>
<evidence type="ECO:0000313" key="1">
    <source>
        <dbReference type="EMBL" id="NHF61450.1"/>
    </source>
</evidence>